<gene>
    <name evidence="2" type="ORF">ACFO5K_26940</name>
</gene>
<protein>
    <submittedName>
        <fullName evidence="2">Uncharacterized protein</fullName>
    </submittedName>
</protein>
<organism evidence="2 3">
    <name type="scientific">Nocardia halotolerans</name>
    <dbReference type="NCBI Taxonomy" id="1755878"/>
    <lineage>
        <taxon>Bacteria</taxon>
        <taxon>Bacillati</taxon>
        <taxon>Actinomycetota</taxon>
        <taxon>Actinomycetes</taxon>
        <taxon>Mycobacteriales</taxon>
        <taxon>Nocardiaceae</taxon>
        <taxon>Nocardia</taxon>
    </lineage>
</organism>
<dbReference type="RefSeq" id="WP_378568685.1">
    <property type="nucleotide sequence ID" value="NZ_JBHSDL010000042.1"/>
</dbReference>
<evidence type="ECO:0000313" key="3">
    <source>
        <dbReference type="Proteomes" id="UP001595844"/>
    </source>
</evidence>
<evidence type="ECO:0000256" key="1">
    <source>
        <dbReference type="SAM" id="SignalP"/>
    </source>
</evidence>
<accession>A0ABV8VQ59</accession>
<dbReference type="EMBL" id="JBHSDL010000042">
    <property type="protein sequence ID" value="MFC4377719.1"/>
    <property type="molecule type" value="Genomic_DNA"/>
</dbReference>
<keyword evidence="1" id="KW-0732">Signal</keyword>
<sequence>MRRNQWISVSALLAVVVSGALTAGAGVAVPDSLAAPNPFLGPVGTATMHGDAGSSDAVPHPGPGVGAQAVGGYPLGAACPTLLQGSDGLVVALCTAVTDRAPVVHLIDPSGEGLLGGGSDGSVSGSASALTGSLAQLSLTKGGLLGGVYAYLDNADRLVVVDGTRTLKRIAHERTAAGWELRVAESVDLTSAVPEGDSVTGLVPDWSGTVWFATANGIVGVAKPGGGVSTLELPDGEKVANSISAAPTGRVAVASTHALYEFAADASGDPTQLWRAAYDRGPARKPGQLSWGTGSTPTYFGPATGADYLTMVDNAPGRVRVLVFRSGSGELVCGQPVFANDAAGSENSPIGIGGSVFVAATYGYPYPAVPEDAGPAQPETAPFTGGMTRIDVDDDGCRTVWENAVRSAAVPHASVADGLIYTVGRNGLPNTTPLDGYSFTVVDPNTGAVVSEGAMPSTVLADPLQTSPLIMRGGGVLQGTTTGIVRIEG</sequence>
<evidence type="ECO:0000313" key="2">
    <source>
        <dbReference type="EMBL" id="MFC4377719.1"/>
    </source>
</evidence>
<keyword evidence="3" id="KW-1185">Reference proteome</keyword>
<comment type="caution">
    <text evidence="2">The sequence shown here is derived from an EMBL/GenBank/DDBJ whole genome shotgun (WGS) entry which is preliminary data.</text>
</comment>
<name>A0ABV8VQ59_9NOCA</name>
<reference evidence="3" key="1">
    <citation type="journal article" date="2019" name="Int. J. Syst. Evol. Microbiol.">
        <title>The Global Catalogue of Microorganisms (GCM) 10K type strain sequencing project: providing services to taxonomists for standard genome sequencing and annotation.</title>
        <authorList>
            <consortium name="The Broad Institute Genomics Platform"/>
            <consortium name="The Broad Institute Genome Sequencing Center for Infectious Disease"/>
            <person name="Wu L."/>
            <person name="Ma J."/>
        </authorList>
    </citation>
    <scope>NUCLEOTIDE SEQUENCE [LARGE SCALE GENOMIC DNA]</scope>
    <source>
        <strain evidence="3">IBRC-M 10490</strain>
    </source>
</reference>
<proteinExistence type="predicted"/>
<feature type="chain" id="PRO_5046045464" evidence="1">
    <location>
        <begin position="26"/>
        <end position="489"/>
    </location>
</feature>
<dbReference type="Proteomes" id="UP001595844">
    <property type="component" value="Unassembled WGS sequence"/>
</dbReference>
<feature type="signal peptide" evidence="1">
    <location>
        <begin position="1"/>
        <end position="25"/>
    </location>
</feature>
<dbReference type="SUPFAM" id="SSF101898">
    <property type="entry name" value="NHL repeat"/>
    <property type="match status" value="1"/>
</dbReference>